<sequence length="111" mass="12118">MAEQTIMLNCSAGMSTSLLVTKMQQAAKDQGIDANIFACPASEASQHIEQDHPDCILLGPQIRYMEDDFKNKVKGQGKDGNDIPLGVIDMRSYGMMDGKKVLQQAEDLING</sequence>
<keyword evidence="3 10" id="KW-0762">Sugar transport</keyword>
<accession>A0A0F4LEJ2</accession>
<dbReference type="Proteomes" id="UP000247698">
    <property type="component" value="Unassembled WGS sequence"/>
</dbReference>
<evidence type="ECO:0000256" key="2">
    <source>
        <dbReference type="ARBA" id="ARBA00022553"/>
    </source>
</evidence>
<dbReference type="AlphaFoldDB" id="A0A0F4LEJ2"/>
<dbReference type="GO" id="GO:0016301">
    <property type="term" value="F:kinase activity"/>
    <property type="evidence" value="ECO:0007669"/>
    <property type="project" value="UniProtKB-KW"/>
</dbReference>
<organism evidence="9 11">
    <name type="scientific">Lactobacillus melliventris</name>
    <dbReference type="NCBI Taxonomy" id="1218507"/>
    <lineage>
        <taxon>Bacteria</taxon>
        <taxon>Bacillati</taxon>
        <taxon>Bacillota</taxon>
        <taxon>Bacilli</taxon>
        <taxon>Lactobacillales</taxon>
        <taxon>Lactobacillaceae</taxon>
        <taxon>Lactobacillus</taxon>
    </lineage>
</organism>
<reference evidence="10 12" key="2">
    <citation type="submission" date="2018-05" db="EMBL/GenBank/DDBJ databases">
        <title>Reference genomes for bee gut microbiota database.</title>
        <authorList>
            <person name="Ellegaard K.M."/>
        </authorList>
    </citation>
    <scope>NUCLEOTIDE SEQUENCE [LARGE SCALE GENOMIC DNA]</scope>
    <source>
        <strain evidence="10 12">ESL0184</strain>
    </source>
</reference>
<evidence type="ECO:0000256" key="7">
    <source>
        <dbReference type="PROSITE-ProRule" id="PRU00423"/>
    </source>
</evidence>
<protein>
    <submittedName>
        <fullName evidence="9">PTS Lac IIB</fullName>
    </submittedName>
    <submittedName>
        <fullName evidence="10">PTS sugar transporter subunit IIB</fullName>
    </submittedName>
</protein>
<dbReference type="CDD" id="cd05564">
    <property type="entry name" value="PTS_IIB_chitobiose_lichenan"/>
    <property type="match status" value="1"/>
</dbReference>
<reference evidence="9 11" key="1">
    <citation type="submission" date="2015-01" db="EMBL/GenBank/DDBJ databases">
        <title>Comparative genomics of the lactic acid bacteria isolated from the honey bee gut.</title>
        <authorList>
            <person name="Ellegaard K.M."/>
            <person name="Tamarit D."/>
            <person name="Javelind E."/>
            <person name="Olofsson T."/>
            <person name="Andersson S.G."/>
            <person name="Vasquez A."/>
        </authorList>
    </citation>
    <scope>NUCLEOTIDE SEQUENCE [LARGE SCALE GENOMIC DNA]</scope>
    <source>
        <strain evidence="9 11">Hma8</strain>
    </source>
</reference>
<dbReference type="SUPFAM" id="SSF52794">
    <property type="entry name" value="PTS system IIB component-like"/>
    <property type="match status" value="1"/>
</dbReference>
<dbReference type="OrthoDB" id="9808134at2"/>
<dbReference type="EMBL" id="QGLG01000002">
    <property type="protein sequence ID" value="PXY84154.1"/>
    <property type="molecule type" value="Genomic_DNA"/>
</dbReference>
<evidence type="ECO:0000256" key="4">
    <source>
        <dbReference type="ARBA" id="ARBA00022679"/>
    </source>
</evidence>
<evidence type="ECO:0000256" key="1">
    <source>
        <dbReference type="ARBA" id="ARBA00022448"/>
    </source>
</evidence>
<dbReference type="EMBL" id="JXLI01000009">
    <property type="protein sequence ID" value="KJY57005.1"/>
    <property type="molecule type" value="Genomic_DNA"/>
</dbReference>
<dbReference type="GO" id="GO:0009401">
    <property type="term" value="P:phosphoenolpyruvate-dependent sugar phosphotransferase system"/>
    <property type="evidence" value="ECO:0007669"/>
    <property type="project" value="UniProtKB-KW"/>
</dbReference>
<keyword evidence="12" id="KW-1185">Reference proteome</keyword>
<gene>
    <name evidence="10" type="ORF">DK873_03080</name>
    <name evidence="9" type="ORF">JF74_05270</name>
</gene>
<keyword evidence="2" id="KW-0597">Phosphoprotein</keyword>
<evidence type="ECO:0000313" key="10">
    <source>
        <dbReference type="EMBL" id="PXY84154.1"/>
    </source>
</evidence>
<comment type="caution">
    <text evidence="9">The sequence shown here is derived from an EMBL/GenBank/DDBJ whole genome shotgun (WGS) entry which is preliminary data.</text>
</comment>
<proteinExistence type="predicted"/>
<evidence type="ECO:0000313" key="9">
    <source>
        <dbReference type="EMBL" id="KJY57005.1"/>
    </source>
</evidence>
<keyword evidence="1" id="KW-0813">Transport</keyword>
<evidence type="ECO:0000259" key="8">
    <source>
        <dbReference type="PROSITE" id="PS51100"/>
    </source>
</evidence>
<dbReference type="InterPro" id="IPR013012">
    <property type="entry name" value="PTS_EIIB_3"/>
</dbReference>
<dbReference type="RefSeq" id="WP_046324495.1">
    <property type="nucleotide sequence ID" value="NZ_JAAEEB010000012.1"/>
</dbReference>
<evidence type="ECO:0000256" key="5">
    <source>
        <dbReference type="ARBA" id="ARBA00022683"/>
    </source>
</evidence>
<evidence type="ECO:0000256" key="3">
    <source>
        <dbReference type="ARBA" id="ARBA00022597"/>
    </source>
</evidence>
<keyword evidence="6" id="KW-0418">Kinase</keyword>
<evidence type="ECO:0000256" key="6">
    <source>
        <dbReference type="ARBA" id="ARBA00022777"/>
    </source>
</evidence>
<dbReference type="InterPro" id="IPR036095">
    <property type="entry name" value="PTS_EIIB-like_sf"/>
</dbReference>
<evidence type="ECO:0000313" key="11">
    <source>
        <dbReference type="Proteomes" id="UP000033531"/>
    </source>
</evidence>
<dbReference type="Proteomes" id="UP000033531">
    <property type="component" value="Unassembled WGS sequence"/>
</dbReference>
<dbReference type="PANTHER" id="PTHR34581:SF2">
    <property type="entry name" value="PTS SYSTEM N,N'-DIACETYLCHITOBIOSE-SPECIFIC EIIB COMPONENT"/>
    <property type="match status" value="1"/>
</dbReference>
<dbReference type="Gene3D" id="3.40.50.2300">
    <property type="match status" value="1"/>
</dbReference>
<dbReference type="PROSITE" id="PS51100">
    <property type="entry name" value="PTS_EIIB_TYPE_3"/>
    <property type="match status" value="1"/>
</dbReference>
<feature type="domain" description="PTS EIIB type-3" evidence="8">
    <location>
        <begin position="3"/>
        <end position="111"/>
    </location>
</feature>
<dbReference type="PANTHER" id="PTHR34581">
    <property type="entry name" value="PTS SYSTEM N,N'-DIACETYLCHITOBIOSE-SPECIFIC EIIB COMPONENT"/>
    <property type="match status" value="1"/>
</dbReference>
<keyword evidence="4" id="KW-0808">Transferase</keyword>
<dbReference type="InterPro" id="IPR003501">
    <property type="entry name" value="PTS_EIIB_2/3"/>
</dbReference>
<feature type="modified residue" description="Phosphocysteine; by EIIA" evidence="7">
    <location>
        <position position="10"/>
    </location>
</feature>
<name>A0A0F4LEJ2_9LACO</name>
<dbReference type="InterPro" id="IPR051819">
    <property type="entry name" value="PTS_sugar-specific_EIIB"/>
</dbReference>
<dbReference type="STRING" id="1218507.JF74_05270"/>
<dbReference type="GO" id="GO:0008982">
    <property type="term" value="F:protein-N(PI)-phosphohistidine-sugar phosphotransferase activity"/>
    <property type="evidence" value="ECO:0007669"/>
    <property type="project" value="InterPro"/>
</dbReference>
<dbReference type="Pfam" id="PF02302">
    <property type="entry name" value="PTS_IIB"/>
    <property type="match status" value="1"/>
</dbReference>
<keyword evidence="5" id="KW-0598">Phosphotransferase system</keyword>
<evidence type="ECO:0000313" key="12">
    <source>
        <dbReference type="Proteomes" id="UP000247698"/>
    </source>
</evidence>
<dbReference type="PATRIC" id="fig|1218507.3.peg.695"/>
<dbReference type="HOGENOM" id="CLU_147323_1_1_9"/>